<evidence type="ECO:0000256" key="1">
    <source>
        <dbReference type="ARBA" id="ARBA00009991"/>
    </source>
</evidence>
<dbReference type="InterPro" id="IPR007472">
    <property type="entry name" value="N-end_Aminoacyl_Trfase_C"/>
</dbReference>
<evidence type="ECO:0000313" key="8">
    <source>
        <dbReference type="EMBL" id="KAK2951523.1"/>
    </source>
</evidence>
<organism evidence="8 9">
    <name type="scientific">Blattamonas nauphoetae</name>
    <dbReference type="NCBI Taxonomy" id="2049346"/>
    <lineage>
        <taxon>Eukaryota</taxon>
        <taxon>Metamonada</taxon>
        <taxon>Preaxostyla</taxon>
        <taxon>Oxymonadida</taxon>
        <taxon>Blattamonas</taxon>
    </lineage>
</organism>
<comment type="similarity">
    <text evidence="1">Belongs to the R-transferase family.</text>
</comment>
<dbReference type="PANTHER" id="PTHR21367">
    <property type="entry name" value="ARGININE-TRNA-PROTEIN TRANSFERASE 1"/>
    <property type="match status" value="1"/>
</dbReference>
<comment type="caution">
    <text evidence="8">The sequence shown here is derived from an EMBL/GenBank/DDBJ whole genome shotgun (WGS) entry which is preliminary data.</text>
</comment>
<keyword evidence="3 8" id="KW-0808">Transferase</keyword>
<dbReference type="EMBL" id="JARBJD010000117">
    <property type="protein sequence ID" value="KAK2951523.1"/>
    <property type="molecule type" value="Genomic_DNA"/>
</dbReference>
<sequence>MEARRPNLPPTPTFTAPSLETSSNETCGYCNSSNSPRKTIYLFHGGIYPLPYEEFITLGYRRSSSVLYRHVPFADCCPKFSIRLPVRSFVPSSTHKRDTKRLFRYLDGDWPTSEKTRCATIPPHSESAASHLANTRLHPQIGAEPTTLPKFINQPVVFPQTMNSECVVTDIRGKYHHLTVTMKRSSTTKEGSDLFVKYQCAIHHDSRTDPSLQYTFRNWMCNDRAPLVLQQFKTKSDSEVDSIFFAGSYHLEFRMDGTLFAISSIDLLPHYLSSLVFIYDPDWKFLRPGFVSMLFEIDLVRAIQSEHNRRLEYWTAGLLAPSNDKMAVKDSVSPSELLCPFTNTWIPLSLLTPKIQAQESYLQTVYGPTPPLTIVDGAIVPQQRQIPTHESGTLVDLSCFHFASALDNSTPNMTLNTKCPFFESIFQHNRLDHEQLFEMTENRCCFGFENCYHSTLSKDVHGLPRNAHCEEKWEGLNVKLLMTQAHRRMMVTENDQSNPLIQLLKASCNENLLKTCAFILPQDD</sequence>
<evidence type="ECO:0000313" key="9">
    <source>
        <dbReference type="Proteomes" id="UP001281761"/>
    </source>
</evidence>
<evidence type="ECO:0000259" key="7">
    <source>
        <dbReference type="Pfam" id="PF04377"/>
    </source>
</evidence>
<feature type="region of interest" description="Disordered" evidence="5">
    <location>
        <begin position="1"/>
        <end position="25"/>
    </location>
</feature>
<accession>A0ABQ9XGD8</accession>
<dbReference type="GO" id="GO:0004057">
    <property type="term" value="F:arginyl-tRNA--protein transferase activity"/>
    <property type="evidence" value="ECO:0007669"/>
    <property type="project" value="UniProtKB-EC"/>
</dbReference>
<dbReference type="EC" id="2.3.2.8" evidence="2"/>
<feature type="compositionally biased region" description="Polar residues" evidence="5">
    <location>
        <begin position="13"/>
        <end position="25"/>
    </location>
</feature>
<dbReference type="Proteomes" id="UP001281761">
    <property type="component" value="Unassembled WGS sequence"/>
</dbReference>
<keyword evidence="9" id="KW-1185">Reference proteome</keyword>
<evidence type="ECO:0000256" key="4">
    <source>
        <dbReference type="ARBA" id="ARBA00023315"/>
    </source>
</evidence>
<evidence type="ECO:0000256" key="5">
    <source>
        <dbReference type="SAM" id="MobiDB-lite"/>
    </source>
</evidence>
<dbReference type="Pfam" id="PF04376">
    <property type="entry name" value="ATE_N"/>
    <property type="match status" value="1"/>
</dbReference>
<evidence type="ECO:0000259" key="6">
    <source>
        <dbReference type="Pfam" id="PF04376"/>
    </source>
</evidence>
<dbReference type="InterPro" id="IPR007471">
    <property type="entry name" value="N-end_Aminoacyl_Trfase_N"/>
</dbReference>
<dbReference type="PANTHER" id="PTHR21367:SF1">
    <property type="entry name" value="ARGINYL-TRNA--PROTEIN TRANSFERASE 1"/>
    <property type="match status" value="1"/>
</dbReference>
<feature type="domain" description="N-end aminoacyl transferase N-terminal" evidence="6">
    <location>
        <begin position="26"/>
        <end position="97"/>
    </location>
</feature>
<dbReference type="Pfam" id="PF04377">
    <property type="entry name" value="ATE_C"/>
    <property type="match status" value="1"/>
</dbReference>
<keyword evidence="4 8" id="KW-0012">Acyltransferase</keyword>
<name>A0ABQ9XGD8_9EUKA</name>
<evidence type="ECO:0000256" key="3">
    <source>
        <dbReference type="ARBA" id="ARBA00022679"/>
    </source>
</evidence>
<reference evidence="8 9" key="1">
    <citation type="journal article" date="2022" name="bioRxiv">
        <title>Genomics of Preaxostyla Flagellates Illuminates Evolutionary Transitions and the Path Towards Mitochondrial Loss.</title>
        <authorList>
            <person name="Novak L.V.F."/>
            <person name="Treitli S.C."/>
            <person name="Pyrih J."/>
            <person name="Halakuc P."/>
            <person name="Pipaliya S.V."/>
            <person name="Vacek V."/>
            <person name="Brzon O."/>
            <person name="Soukal P."/>
            <person name="Eme L."/>
            <person name="Dacks J.B."/>
            <person name="Karnkowska A."/>
            <person name="Elias M."/>
            <person name="Hampl V."/>
        </authorList>
    </citation>
    <scope>NUCLEOTIDE SEQUENCE [LARGE SCALE GENOMIC DNA]</scope>
    <source>
        <strain evidence="8">NAU3</strain>
        <tissue evidence="8">Gut</tissue>
    </source>
</reference>
<evidence type="ECO:0000256" key="2">
    <source>
        <dbReference type="ARBA" id="ARBA00012025"/>
    </source>
</evidence>
<dbReference type="InterPro" id="IPR030700">
    <property type="entry name" value="N-end_Aminoacyl_Trfase"/>
</dbReference>
<protein>
    <recommendedName>
        <fullName evidence="2">arginyltransferase</fullName>
        <ecNumber evidence="2">2.3.2.8</ecNumber>
    </recommendedName>
</protein>
<proteinExistence type="inferred from homology"/>
<feature type="domain" description="N-end rule aminoacyl transferase C-terminal" evidence="7">
    <location>
        <begin position="192"/>
        <end position="339"/>
    </location>
</feature>
<gene>
    <name evidence="8" type="ORF">BLNAU_13545</name>
</gene>